<keyword evidence="3" id="KW-1185">Reference proteome</keyword>
<keyword evidence="1" id="KW-0812">Transmembrane</keyword>
<dbReference type="AlphaFoldDB" id="A0A5C6TVC0"/>
<reference evidence="2 3" key="1">
    <citation type="journal article" date="2015" name="J. Microbiol.">
        <title>Sphingosinicella ginsenosidimutans sp. nov., with ginsenoside converting activity.</title>
        <authorList>
            <person name="Kim J.K."/>
            <person name="Kang M.S."/>
            <person name="Park S.C."/>
            <person name="Kim K.M."/>
            <person name="Choi K."/>
            <person name="Yoon M.H."/>
            <person name="Im W.T."/>
        </authorList>
    </citation>
    <scope>NUCLEOTIDE SEQUENCE [LARGE SCALE GENOMIC DNA]</scope>
    <source>
        <strain evidence="2 3">BS-11</strain>
    </source>
</reference>
<dbReference type="Proteomes" id="UP000321249">
    <property type="component" value="Unassembled WGS sequence"/>
</dbReference>
<accession>A0A5C6TVC0</accession>
<evidence type="ECO:0000256" key="1">
    <source>
        <dbReference type="SAM" id="Phobius"/>
    </source>
</evidence>
<gene>
    <name evidence="2" type="ORF">FRZ32_10675</name>
</gene>
<protein>
    <submittedName>
        <fullName evidence="2">Uncharacterized protein</fullName>
    </submittedName>
</protein>
<name>A0A5C6TVC0_9SPHN</name>
<proteinExistence type="predicted"/>
<organism evidence="2 3">
    <name type="scientific">Allosphingosinicella ginsenosidimutans</name>
    <dbReference type="NCBI Taxonomy" id="1176539"/>
    <lineage>
        <taxon>Bacteria</taxon>
        <taxon>Pseudomonadati</taxon>
        <taxon>Pseudomonadota</taxon>
        <taxon>Alphaproteobacteria</taxon>
        <taxon>Sphingomonadales</taxon>
        <taxon>Sphingomonadaceae</taxon>
        <taxon>Allosphingosinicella</taxon>
    </lineage>
</organism>
<keyword evidence="1" id="KW-1133">Transmembrane helix</keyword>
<feature type="transmembrane region" description="Helical" evidence="1">
    <location>
        <begin position="41"/>
        <end position="60"/>
    </location>
</feature>
<evidence type="ECO:0000313" key="3">
    <source>
        <dbReference type="Proteomes" id="UP000321249"/>
    </source>
</evidence>
<feature type="transmembrane region" description="Helical" evidence="1">
    <location>
        <begin position="157"/>
        <end position="175"/>
    </location>
</feature>
<keyword evidence="1" id="KW-0472">Membrane</keyword>
<dbReference type="RefSeq" id="WP_147043486.1">
    <property type="nucleotide sequence ID" value="NZ_BAABIR010000001.1"/>
</dbReference>
<comment type="caution">
    <text evidence="2">The sequence shown here is derived from an EMBL/GenBank/DDBJ whole genome shotgun (WGS) entry which is preliminary data.</text>
</comment>
<sequence>MTDFDLDRLGELWRQDPDPEEIERMRQTASALSRRARRAQIADTLGAVVACAAMVALVIINHNPKTLLVAIGVLLFLLYVFVRNRKLRETEIGMLTGTTEEMLDQSIERAEATRKRARFNLIAGPTMVPILALLVTIRGPARGILAAKFHLPPWSSWIVIGVCGVVLTIMMVDYARSHARSGDELRRLLRLREAYRSERDEAE</sequence>
<feature type="transmembrane region" description="Helical" evidence="1">
    <location>
        <begin position="66"/>
        <end position="82"/>
    </location>
</feature>
<dbReference type="OrthoDB" id="9909817at2"/>
<dbReference type="EMBL" id="VOQQ01000001">
    <property type="protein sequence ID" value="TXC64080.1"/>
    <property type="molecule type" value="Genomic_DNA"/>
</dbReference>
<feature type="transmembrane region" description="Helical" evidence="1">
    <location>
        <begin position="119"/>
        <end position="137"/>
    </location>
</feature>
<evidence type="ECO:0000313" key="2">
    <source>
        <dbReference type="EMBL" id="TXC64080.1"/>
    </source>
</evidence>